<dbReference type="Proteomes" id="UP001066276">
    <property type="component" value="Chromosome 8"/>
</dbReference>
<proteinExistence type="predicted"/>
<sequence>MVVPRRCFQEDRKKRNERPGTWRLKMVFPDSGSPTVFPGRPEKEERKTGTFLGIRPSGFPIALISYPQESSERRSAPDSV</sequence>
<evidence type="ECO:0000313" key="3">
    <source>
        <dbReference type="Proteomes" id="UP001066276"/>
    </source>
</evidence>
<feature type="region of interest" description="Disordered" evidence="1">
    <location>
        <begin position="24"/>
        <end position="46"/>
    </location>
</feature>
<organism evidence="2 3">
    <name type="scientific">Pleurodeles waltl</name>
    <name type="common">Iberian ribbed newt</name>
    <dbReference type="NCBI Taxonomy" id="8319"/>
    <lineage>
        <taxon>Eukaryota</taxon>
        <taxon>Metazoa</taxon>
        <taxon>Chordata</taxon>
        <taxon>Craniata</taxon>
        <taxon>Vertebrata</taxon>
        <taxon>Euteleostomi</taxon>
        <taxon>Amphibia</taxon>
        <taxon>Batrachia</taxon>
        <taxon>Caudata</taxon>
        <taxon>Salamandroidea</taxon>
        <taxon>Salamandridae</taxon>
        <taxon>Pleurodelinae</taxon>
        <taxon>Pleurodeles</taxon>
    </lineage>
</organism>
<gene>
    <name evidence="2" type="ORF">NDU88_007401</name>
</gene>
<dbReference type="EMBL" id="JANPWB010000012">
    <property type="protein sequence ID" value="KAJ1119215.1"/>
    <property type="molecule type" value="Genomic_DNA"/>
</dbReference>
<comment type="caution">
    <text evidence="2">The sequence shown here is derived from an EMBL/GenBank/DDBJ whole genome shotgun (WGS) entry which is preliminary data.</text>
</comment>
<evidence type="ECO:0000313" key="2">
    <source>
        <dbReference type="EMBL" id="KAJ1119215.1"/>
    </source>
</evidence>
<dbReference type="AlphaFoldDB" id="A0AAV7NW62"/>
<protein>
    <submittedName>
        <fullName evidence="2">Uncharacterized protein</fullName>
    </submittedName>
</protein>
<reference evidence="2" key="1">
    <citation type="journal article" date="2022" name="bioRxiv">
        <title>Sequencing and chromosome-scale assembly of the giantPleurodeles waltlgenome.</title>
        <authorList>
            <person name="Brown T."/>
            <person name="Elewa A."/>
            <person name="Iarovenko S."/>
            <person name="Subramanian E."/>
            <person name="Araus A.J."/>
            <person name="Petzold A."/>
            <person name="Susuki M."/>
            <person name="Suzuki K.-i.T."/>
            <person name="Hayashi T."/>
            <person name="Toyoda A."/>
            <person name="Oliveira C."/>
            <person name="Osipova E."/>
            <person name="Leigh N.D."/>
            <person name="Simon A."/>
            <person name="Yun M.H."/>
        </authorList>
    </citation>
    <scope>NUCLEOTIDE SEQUENCE</scope>
    <source>
        <strain evidence="2">20211129_DDA</strain>
        <tissue evidence="2">Liver</tissue>
    </source>
</reference>
<name>A0AAV7NW62_PLEWA</name>
<keyword evidence="3" id="KW-1185">Reference proteome</keyword>
<evidence type="ECO:0000256" key="1">
    <source>
        <dbReference type="SAM" id="MobiDB-lite"/>
    </source>
</evidence>
<accession>A0AAV7NW62</accession>